<evidence type="ECO:0000256" key="1">
    <source>
        <dbReference type="ARBA" id="ARBA00005437"/>
    </source>
</evidence>
<proteinExistence type="inferred from homology"/>
<dbReference type="Gene3D" id="2.40.160.200">
    <property type="entry name" value="LURP1-related"/>
    <property type="match status" value="1"/>
</dbReference>
<reference evidence="2 3" key="1">
    <citation type="submission" date="2018-06" db="EMBL/GenBank/DDBJ databases">
        <title>Genomic Encyclopedia of Archaeal and Bacterial Type Strains, Phase II (KMG-II): from individual species to whole genera.</title>
        <authorList>
            <person name="Goeker M."/>
        </authorList>
    </citation>
    <scope>NUCLEOTIDE SEQUENCE [LARGE SCALE GENOMIC DNA]</scope>
    <source>
        <strain evidence="2 3">ATCC BAA-1881</strain>
    </source>
</reference>
<dbReference type="Proteomes" id="UP000248806">
    <property type="component" value="Unassembled WGS sequence"/>
</dbReference>
<evidence type="ECO:0000313" key="2">
    <source>
        <dbReference type="EMBL" id="PZW29425.1"/>
    </source>
</evidence>
<accession>A0A326U8B0</accession>
<dbReference type="InterPro" id="IPR025659">
    <property type="entry name" value="Tubby-like_C"/>
</dbReference>
<gene>
    <name evidence="2" type="ORF">EI42_02719</name>
</gene>
<sequence>MRYHVKEWIFPLGDNFTVRGDNGEVLYEVKARLISIGDHFTMYDKQTGEEVMRVKQRVLADTRQYELFKGDAEVATIHRKHEATHGARFEIVTRDSVVLQVRGNFKEWDFEIVDQYGRVLGHVSREFAIFGDSYTVDTAPEIDGPFIVAIAIILDEMKEDRIKD</sequence>
<comment type="caution">
    <text evidence="2">The sequence shown here is derived from an EMBL/GenBank/DDBJ whole genome shotgun (WGS) entry which is preliminary data.</text>
</comment>
<organism evidence="2 3">
    <name type="scientific">Thermosporothrix hazakensis</name>
    <dbReference type="NCBI Taxonomy" id="644383"/>
    <lineage>
        <taxon>Bacteria</taxon>
        <taxon>Bacillati</taxon>
        <taxon>Chloroflexota</taxon>
        <taxon>Ktedonobacteria</taxon>
        <taxon>Ktedonobacterales</taxon>
        <taxon>Thermosporotrichaceae</taxon>
        <taxon>Thermosporothrix</taxon>
    </lineage>
</organism>
<dbReference type="RefSeq" id="WP_111322794.1">
    <property type="nucleotide sequence ID" value="NZ_BIFX01000001.1"/>
</dbReference>
<keyword evidence="3" id="KW-1185">Reference proteome</keyword>
<comment type="similarity">
    <text evidence="1">Belongs to the LOR family.</text>
</comment>
<dbReference type="Pfam" id="PF04525">
    <property type="entry name" value="LOR"/>
    <property type="match status" value="1"/>
</dbReference>
<dbReference type="EMBL" id="QKUF01000008">
    <property type="protein sequence ID" value="PZW29425.1"/>
    <property type="molecule type" value="Genomic_DNA"/>
</dbReference>
<name>A0A326U8B0_THEHA</name>
<dbReference type="AlphaFoldDB" id="A0A326U8B0"/>
<evidence type="ECO:0000313" key="3">
    <source>
        <dbReference type="Proteomes" id="UP000248806"/>
    </source>
</evidence>
<dbReference type="SUPFAM" id="SSF54518">
    <property type="entry name" value="Tubby C-terminal domain-like"/>
    <property type="match status" value="1"/>
</dbReference>
<protein>
    <submittedName>
        <fullName evidence="2">Uncharacterized protein YxjI</fullName>
    </submittedName>
</protein>
<dbReference type="OrthoDB" id="652307at2"/>
<dbReference type="InterPro" id="IPR007612">
    <property type="entry name" value="LOR"/>
</dbReference>
<dbReference type="InterPro" id="IPR038595">
    <property type="entry name" value="LOR_sf"/>
</dbReference>